<gene>
    <name evidence="1" type="ORF">N658DRAFT_502129</name>
</gene>
<protein>
    <submittedName>
        <fullName evidence="1">Uncharacterized protein</fullName>
    </submittedName>
</protein>
<dbReference type="EMBL" id="MU863756">
    <property type="protein sequence ID" value="KAK4095943.1"/>
    <property type="molecule type" value="Genomic_DNA"/>
</dbReference>
<organism evidence="1 2">
    <name type="scientific">Parathielavia hyrcaniae</name>
    <dbReference type="NCBI Taxonomy" id="113614"/>
    <lineage>
        <taxon>Eukaryota</taxon>
        <taxon>Fungi</taxon>
        <taxon>Dikarya</taxon>
        <taxon>Ascomycota</taxon>
        <taxon>Pezizomycotina</taxon>
        <taxon>Sordariomycetes</taxon>
        <taxon>Sordariomycetidae</taxon>
        <taxon>Sordariales</taxon>
        <taxon>Chaetomiaceae</taxon>
        <taxon>Parathielavia</taxon>
    </lineage>
</organism>
<feature type="non-terminal residue" evidence="1">
    <location>
        <position position="67"/>
    </location>
</feature>
<proteinExistence type="predicted"/>
<accession>A0AAN6PQP0</accession>
<name>A0AAN6PQP0_9PEZI</name>
<dbReference type="Proteomes" id="UP001305647">
    <property type="component" value="Unassembled WGS sequence"/>
</dbReference>
<keyword evidence="2" id="KW-1185">Reference proteome</keyword>
<evidence type="ECO:0000313" key="2">
    <source>
        <dbReference type="Proteomes" id="UP001305647"/>
    </source>
</evidence>
<reference evidence="1" key="1">
    <citation type="journal article" date="2023" name="Mol. Phylogenet. Evol.">
        <title>Genome-scale phylogeny and comparative genomics of the fungal order Sordariales.</title>
        <authorList>
            <person name="Hensen N."/>
            <person name="Bonometti L."/>
            <person name="Westerberg I."/>
            <person name="Brannstrom I.O."/>
            <person name="Guillou S."/>
            <person name="Cros-Aarteil S."/>
            <person name="Calhoun S."/>
            <person name="Haridas S."/>
            <person name="Kuo A."/>
            <person name="Mondo S."/>
            <person name="Pangilinan J."/>
            <person name="Riley R."/>
            <person name="LaButti K."/>
            <person name="Andreopoulos B."/>
            <person name="Lipzen A."/>
            <person name="Chen C."/>
            <person name="Yan M."/>
            <person name="Daum C."/>
            <person name="Ng V."/>
            <person name="Clum A."/>
            <person name="Steindorff A."/>
            <person name="Ohm R.A."/>
            <person name="Martin F."/>
            <person name="Silar P."/>
            <person name="Natvig D.O."/>
            <person name="Lalanne C."/>
            <person name="Gautier V."/>
            <person name="Ament-Velasquez S.L."/>
            <person name="Kruys A."/>
            <person name="Hutchinson M.I."/>
            <person name="Powell A.J."/>
            <person name="Barry K."/>
            <person name="Miller A.N."/>
            <person name="Grigoriev I.V."/>
            <person name="Debuchy R."/>
            <person name="Gladieux P."/>
            <person name="Hiltunen Thoren M."/>
            <person name="Johannesson H."/>
        </authorList>
    </citation>
    <scope>NUCLEOTIDE SEQUENCE</scope>
    <source>
        <strain evidence="1">CBS 757.83</strain>
    </source>
</reference>
<reference evidence="1" key="2">
    <citation type="submission" date="2023-05" db="EMBL/GenBank/DDBJ databases">
        <authorList>
            <consortium name="Lawrence Berkeley National Laboratory"/>
            <person name="Steindorff A."/>
            <person name="Hensen N."/>
            <person name="Bonometti L."/>
            <person name="Westerberg I."/>
            <person name="Brannstrom I.O."/>
            <person name="Guillou S."/>
            <person name="Cros-Aarteil S."/>
            <person name="Calhoun S."/>
            <person name="Haridas S."/>
            <person name="Kuo A."/>
            <person name="Mondo S."/>
            <person name="Pangilinan J."/>
            <person name="Riley R."/>
            <person name="Labutti K."/>
            <person name="Andreopoulos B."/>
            <person name="Lipzen A."/>
            <person name="Chen C."/>
            <person name="Yanf M."/>
            <person name="Daum C."/>
            <person name="Ng V."/>
            <person name="Clum A."/>
            <person name="Ohm R."/>
            <person name="Martin F."/>
            <person name="Silar P."/>
            <person name="Natvig D."/>
            <person name="Lalanne C."/>
            <person name="Gautier V."/>
            <person name="Ament-Velasquez S.L."/>
            <person name="Kruys A."/>
            <person name="Hutchinson M.I."/>
            <person name="Powell A.J."/>
            <person name="Barry K."/>
            <person name="Miller A.N."/>
            <person name="Grigoriev I.V."/>
            <person name="Debuchy R."/>
            <person name="Gladieux P."/>
            <person name="Thoren M.H."/>
            <person name="Johannesson H."/>
        </authorList>
    </citation>
    <scope>NUCLEOTIDE SEQUENCE</scope>
    <source>
        <strain evidence="1">CBS 757.83</strain>
    </source>
</reference>
<evidence type="ECO:0000313" key="1">
    <source>
        <dbReference type="EMBL" id="KAK4095943.1"/>
    </source>
</evidence>
<sequence>MVMAAPLFQVLPQLVTWAAGHRGTWTPGRRRAYRAAKPRPFPSGARSRITRVLLVSVFRVSTQERVL</sequence>
<dbReference type="AlphaFoldDB" id="A0AAN6PQP0"/>
<comment type="caution">
    <text evidence="1">The sequence shown here is derived from an EMBL/GenBank/DDBJ whole genome shotgun (WGS) entry which is preliminary data.</text>
</comment>